<dbReference type="PANTHER" id="PTHR10000:SF25">
    <property type="entry name" value="PHOSPHATASE YKRA-RELATED"/>
    <property type="match status" value="1"/>
</dbReference>
<dbReference type="PROSITE" id="PS01229">
    <property type="entry name" value="COF_2"/>
    <property type="match status" value="1"/>
</dbReference>
<dbReference type="InterPro" id="IPR036412">
    <property type="entry name" value="HAD-like_sf"/>
</dbReference>
<evidence type="ECO:0000313" key="2">
    <source>
        <dbReference type="Proteomes" id="UP000429958"/>
    </source>
</evidence>
<keyword evidence="2" id="KW-1185">Reference proteome</keyword>
<dbReference type="SFLD" id="SFLDG01140">
    <property type="entry name" value="C2.B:_Phosphomannomutase_and_P"/>
    <property type="match status" value="1"/>
</dbReference>
<gene>
    <name evidence="1" type="ORF">FYJ39_18375</name>
</gene>
<dbReference type="AlphaFoldDB" id="A0A7X2NPB8"/>
<dbReference type="InterPro" id="IPR023214">
    <property type="entry name" value="HAD_sf"/>
</dbReference>
<dbReference type="GO" id="GO:0016791">
    <property type="term" value="F:phosphatase activity"/>
    <property type="evidence" value="ECO:0007669"/>
    <property type="project" value="TreeGrafter"/>
</dbReference>
<dbReference type="GO" id="GO:0005829">
    <property type="term" value="C:cytosol"/>
    <property type="evidence" value="ECO:0007669"/>
    <property type="project" value="TreeGrafter"/>
</dbReference>
<organism evidence="1 2">
    <name type="scientific">Clostridium porci</name>
    <dbReference type="NCBI Taxonomy" id="2605778"/>
    <lineage>
        <taxon>Bacteria</taxon>
        <taxon>Bacillati</taxon>
        <taxon>Bacillota</taxon>
        <taxon>Clostridia</taxon>
        <taxon>Eubacteriales</taxon>
        <taxon>Clostridiaceae</taxon>
        <taxon>Clostridium</taxon>
    </lineage>
</organism>
<dbReference type="GO" id="GO:0000287">
    <property type="term" value="F:magnesium ion binding"/>
    <property type="evidence" value="ECO:0007669"/>
    <property type="project" value="TreeGrafter"/>
</dbReference>
<proteinExistence type="predicted"/>
<sequence>MTQKCSGKKRIISFDLDMTLLNHKNWKIPDSALEALELLRRDSVIVIASGRNMDHEMSSMYKELINPDAIIHMNGTRVVAESEVLYEHFMDKERLRALLTFAENRGISLGLSVNGGDYYLNPDQVRAFDVIRWGESQRSFKDAWKLIEMPVRTLVYIGGPKQAKMLQEQFPDFKFPMFSDKMGADIVEKECSKAKGLLRLCQYYRIDRKETIAFGDSMNDYEMLQEAGLGIAMGNATDNLKTVADYVTDNIDEDGVWKACRYFHLI</sequence>
<dbReference type="NCBIfam" id="TIGR01484">
    <property type="entry name" value="HAD-SF-IIB"/>
    <property type="match status" value="1"/>
</dbReference>
<dbReference type="RefSeq" id="WP_154473855.1">
    <property type="nucleotide sequence ID" value="NZ_VUMD01000025.1"/>
</dbReference>
<accession>A0A7X2NPB8</accession>
<protein>
    <submittedName>
        <fullName evidence="1">HAD family hydrolase</fullName>
    </submittedName>
</protein>
<dbReference type="EMBL" id="VUMD01000025">
    <property type="protein sequence ID" value="MSS38433.1"/>
    <property type="molecule type" value="Genomic_DNA"/>
</dbReference>
<dbReference type="Gene3D" id="3.30.1240.10">
    <property type="match status" value="1"/>
</dbReference>
<dbReference type="InterPro" id="IPR000150">
    <property type="entry name" value="Cof"/>
</dbReference>
<dbReference type="Pfam" id="PF08282">
    <property type="entry name" value="Hydrolase_3"/>
    <property type="match status" value="1"/>
</dbReference>
<dbReference type="Proteomes" id="UP000429958">
    <property type="component" value="Unassembled WGS sequence"/>
</dbReference>
<name>A0A7X2NPB8_9CLOT</name>
<dbReference type="NCBIfam" id="TIGR00099">
    <property type="entry name" value="Cof-subfamily"/>
    <property type="match status" value="1"/>
</dbReference>
<dbReference type="SUPFAM" id="SSF56784">
    <property type="entry name" value="HAD-like"/>
    <property type="match status" value="1"/>
</dbReference>
<evidence type="ECO:0000313" key="1">
    <source>
        <dbReference type="EMBL" id="MSS38433.1"/>
    </source>
</evidence>
<comment type="caution">
    <text evidence="1">The sequence shown here is derived from an EMBL/GenBank/DDBJ whole genome shotgun (WGS) entry which is preliminary data.</text>
</comment>
<keyword evidence="1" id="KW-0378">Hydrolase</keyword>
<dbReference type="Gene3D" id="3.40.50.1000">
    <property type="entry name" value="HAD superfamily/HAD-like"/>
    <property type="match status" value="1"/>
</dbReference>
<dbReference type="SFLD" id="SFLDS00003">
    <property type="entry name" value="Haloacid_Dehalogenase"/>
    <property type="match status" value="1"/>
</dbReference>
<dbReference type="InterPro" id="IPR006379">
    <property type="entry name" value="HAD-SF_hydro_IIB"/>
</dbReference>
<reference evidence="1 2" key="1">
    <citation type="submission" date="2019-08" db="EMBL/GenBank/DDBJ databases">
        <title>In-depth cultivation of the pig gut microbiome towards novel bacterial diversity and tailored functional studies.</title>
        <authorList>
            <person name="Wylensek D."/>
            <person name="Hitch T.C.A."/>
            <person name="Clavel T."/>
        </authorList>
    </citation>
    <scope>NUCLEOTIDE SEQUENCE [LARGE SCALE GENOMIC DNA]</scope>
    <source>
        <strain evidence="1 2">WCA-389-WT-23D1</strain>
    </source>
</reference>
<dbReference type="PANTHER" id="PTHR10000">
    <property type="entry name" value="PHOSPHOSERINE PHOSPHATASE"/>
    <property type="match status" value="1"/>
</dbReference>